<keyword evidence="14" id="KW-1185">Reference proteome</keyword>
<dbReference type="Gene3D" id="3.10.520.10">
    <property type="entry name" value="ApbE-like domains"/>
    <property type="match status" value="1"/>
</dbReference>
<feature type="chain" id="PRO_5039888868" description="FAD:protein FMN transferase" evidence="12">
    <location>
        <begin position="26"/>
        <end position="338"/>
    </location>
</feature>
<comment type="cofactor">
    <cofactor evidence="11">
        <name>Mg(2+)</name>
        <dbReference type="ChEBI" id="CHEBI:18420"/>
    </cofactor>
    <cofactor evidence="11">
        <name>Mn(2+)</name>
        <dbReference type="ChEBI" id="CHEBI:29035"/>
    </cofactor>
    <text evidence="11">Magnesium. Can also use manganese.</text>
</comment>
<comment type="caution">
    <text evidence="13">The sequence shown here is derived from an EMBL/GenBank/DDBJ whole genome shotgun (WGS) entry which is preliminary data.</text>
</comment>
<dbReference type="InterPro" id="IPR024932">
    <property type="entry name" value="ApbE"/>
</dbReference>
<evidence type="ECO:0000256" key="8">
    <source>
        <dbReference type="ARBA" id="ARBA00031306"/>
    </source>
</evidence>
<dbReference type="PANTHER" id="PTHR30040:SF2">
    <property type="entry name" value="FAD:PROTEIN FMN TRANSFERASE"/>
    <property type="match status" value="1"/>
</dbReference>
<dbReference type="GO" id="GO:0046872">
    <property type="term" value="F:metal ion binding"/>
    <property type="evidence" value="ECO:0007669"/>
    <property type="project" value="UniProtKB-UniRule"/>
</dbReference>
<dbReference type="EMBL" id="JAFJZZ010000002">
    <property type="protein sequence ID" value="MBN7773198.1"/>
    <property type="molecule type" value="Genomic_DNA"/>
</dbReference>
<evidence type="ECO:0000313" key="13">
    <source>
        <dbReference type="EMBL" id="MBN7773198.1"/>
    </source>
</evidence>
<evidence type="ECO:0000256" key="9">
    <source>
        <dbReference type="ARBA" id="ARBA00048540"/>
    </source>
</evidence>
<organism evidence="13 14">
    <name type="scientific">Clostridium aminobutyricum</name>
    <dbReference type="NCBI Taxonomy" id="33953"/>
    <lineage>
        <taxon>Bacteria</taxon>
        <taxon>Bacillati</taxon>
        <taxon>Bacillota</taxon>
        <taxon>Clostridia</taxon>
        <taxon>Eubacteriales</taxon>
        <taxon>Clostridiaceae</taxon>
        <taxon>Clostridium</taxon>
    </lineage>
</organism>
<dbReference type="PANTHER" id="PTHR30040">
    <property type="entry name" value="THIAMINE BIOSYNTHESIS LIPOPROTEIN APBE"/>
    <property type="match status" value="1"/>
</dbReference>
<gene>
    <name evidence="13" type="ORF">JYB65_07475</name>
</gene>
<dbReference type="InterPro" id="IPR003374">
    <property type="entry name" value="ApbE-like_sf"/>
</dbReference>
<evidence type="ECO:0000256" key="6">
    <source>
        <dbReference type="ARBA" id="ARBA00022827"/>
    </source>
</evidence>
<dbReference type="GO" id="GO:0016740">
    <property type="term" value="F:transferase activity"/>
    <property type="evidence" value="ECO:0007669"/>
    <property type="project" value="UniProtKB-UniRule"/>
</dbReference>
<evidence type="ECO:0000256" key="5">
    <source>
        <dbReference type="ARBA" id="ARBA00022723"/>
    </source>
</evidence>
<feature type="signal peptide" evidence="12">
    <location>
        <begin position="1"/>
        <end position="25"/>
    </location>
</feature>
<keyword evidence="5 10" id="KW-0479">Metal-binding</keyword>
<accession>A0A939D9F2</accession>
<evidence type="ECO:0000256" key="10">
    <source>
        <dbReference type="PIRNR" id="PIRNR006268"/>
    </source>
</evidence>
<keyword evidence="6 10" id="KW-0274">FAD</keyword>
<evidence type="ECO:0000256" key="11">
    <source>
        <dbReference type="PIRSR" id="PIRSR006268-2"/>
    </source>
</evidence>
<feature type="binding site" evidence="11">
    <location>
        <position position="175"/>
    </location>
    <ligand>
        <name>Mg(2+)</name>
        <dbReference type="ChEBI" id="CHEBI:18420"/>
    </ligand>
</feature>
<sequence length="338" mass="36606">MKNHKLKVIALLLCTALIITQTACGEKQMEPVSDTGFYLNTSCTISIYDKSTDEAKDLISKSFALCEEYEGILSKTIEGSDIYKINHAKGEPVEVQEETLEVIKKSIDYGALSEGKFDITVGKLSGLWNFTGENPRVPAAADIDTAKATIDYRQINIEDNKVSLDNPETELDLGGIAKGYIADKVSEYLVGQGVESAIVNLGGNIVAIGEKTSGDAWNIGIEKPYSDRSDIVGSVKVKNKTVVTSGIYERYFEQDGINYHHILDVKTGYPAQTDVEAVSIVGDFGKSADCDALTTICLILGVEKGMALVESLDGIEASFVDTNGEVHYTSGMEFIPVE</sequence>
<dbReference type="EC" id="2.7.1.180" evidence="1 10"/>
<dbReference type="Proteomes" id="UP000664545">
    <property type="component" value="Unassembled WGS sequence"/>
</dbReference>
<keyword evidence="4 10" id="KW-0808">Transferase</keyword>
<keyword evidence="3 10" id="KW-0285">Flavoprotein</keyword>
<evidence type="ECO:0000256" key="7">
    <source>
        <dbReference type="ARBA" id="ARBA00022842"/>
    </source>
</evidence>
<name>A0A939D9F2_CLOAM</name>
<reference evidence="13" key="1">
    <citation type="submission" date="2021-02" db="EMBL/GenBank/DDBJ databases">
        <title>Abyssanaerobacter marinus gen.nov., sp., nov, anaerobic bacterium isolated from the Onnuri vent field of Indian Ocean and suggestion of Mogibacteriaceae fam. nov., and proposal of reclassification of ambiguous this family's genus member.</title>
        <authorList>
            <person name="Kim Y.J."/>
            <person name="Yang J.-A."/>
        </authorList>
    </citation>
    <scope>NUCLEOTIDE SEQUENCE</scope>
    <source>
        <strain evidence="13">DSM 2634</strain>
    </source>
</reference>
<evidence type="ECO:0000313" key="14">
    <source>
        <dbReference type="Proteomes" id="UP000664545"/>
    </source>
</evidence>
<keyword evidence="12" id="KW-0732">Signal</keyword>
<evidence type="ECO:0000256" key="3">
    <source>
        <dbReference type="ARBA" id="ARBA00022630"/>
    </source>
</evidence>
<dbReference type="AlphaFoldDB" id="A0A939D9F2"/>
<evidence type="ECO:0000256" key="4">
    <source>
        <dbReference type="ARBA" id="ARBA00022679"/>
    </source>
</evidence>
<keyword evidence="7 10" id="KW-0460">Magnesium</keyword>
<evidence type="ECO:0000256" key="1">
    <source>
        <dbReference type="ARBA" id="ARBA00011955"/>
    </source>
</evidence>
<evidence type="ECO:0000256" key="12">
    <source>
        <dbReference type="SAM" id="SignalP"/>
    </source>
</evidence>
<dbReference type="RefSeq" id="WP_206582028.1">
    <property type="nucleotide sequence ID" value="NZ_JAFJZZ010000002.1"/>
</dbReference>
<proteinExistence type="inferred from homology"/>
<comment type="catalytic activity">
    <reaction evidence="9 10">
        <text>L-threonyl-[protein] + FAD = FMN-L-threonyl-[protein] + AMP + H(+)</text>
        <dbReference type="Rhea" id="RHEA:36847"/>
        <dbReference type="Rhea" id="RHEA-COMP:11060"/>
        <dbReference type="Rhea" id="RHEA-COMP:11061"/>
        <dbReference type="ChEBI" id="CHEBI:15378"/>
        <dbReference type="ChEBI" id="CHEBI:30013"/>
        <dbReference type="ChEBI" id="CHEBI:57692"/>
        <dbReference type="ChEBI" id="CHEBI:74257"/>
        <dbReference type="ChEBI" id="CHEBI:456215"/>
        <dbReference type="EC" id="2.7.1.180"/>
    </reaction>
</comment>
<feature type="binding site" evidence="11">
    <location>
        <position position="291"/>
    </location>
    <ligand>
        <name>Mg(2+)</name>
        <dbReference type="ChEBI" id="CHEBI:18420"/>
    </ligand>
</feature>
<evidence type="ECO:0000256" key="2">
    <source>
        <dbReference type="ARBA" id="ARBA00016337"/>
    </source>
</evidence>
<comment type="similarity">
    <text evidence="10">Belongs to the ApbE family.</text>
</comment>
<dbReference type="Pfam" id="PF02424">
    <property type="entry name" value="ApbE"/>
    <property type="match status" value="1"/>
</dbReference>
<feature type="binding site" evidence="11">
    <location>
        <position position="295"/>
    </location>
    <ligand>
        <name>Mg(2+)</name>
        <dbReference type="ChEBI" id="CHEBI:18420"/>
    </ligand>
</feature>
<dbReference type="SUPFAM" id="SSF143631">
    <property type="entry name" value="ApbE-like"/>
    <property type="match status" value="1"/>
</dbReference>
<protein>
    <recommendedName>
        <fullName evidence="2 10">FAD:protein FMN transferase</fullName>
        <ecNumber evidence="1 10">2.7.1.180</ecNumber>
    </recommendedName>
    <alternativeName>
        <fullName evidence="8 10">Flavin transferase</fullName>
    </alternativeName>
</protein>
<dbReference type="PIRSF" id="PIRSF006268">
    <property type="entry name" value="ApbE"/>
    <property type="match status" value="1"/>
</dbReference>